<organism evidence="10 11">
    <name type="scientific">Streptacidiphilus cavernicola</name>
    <dbReference type="NCBI Taxonomy" id="3342716"/>
    <lineage>
        <taxon>Bacteria</taxon>
        <taxon>Bacillati</taxon>
        <taxon>Actinomycetota</taxon>
        <taxon>Actinomycetes</taxon>
        <taxon>Kitasatosporales</taxon>
        <taxon>Streptomycetaceae</taxon>
        <taxon>Streptacidiphilus</taxon>
    </lineage>
</organism>
<comment type="similarity">
    <text evidence="2 6">Belongs to the glycosyl hydrolase 42 family.</text>
</comment>
<dbReference type="InterPro" id="IPR013780">
    <property type="entry name" value="Glyco_hydro_b"/>
</dbReference>
<name>A0ABV6W4Y0_9ACTN</name>
<dbReference type="EMBL" id="JBHFAB010000033">
    <property type="protein sequence ID" value="MFC1421059.1"/>
    <property type="molecule type" value="Genomic_DNA"/>
</dbReference>
<evidence type="ECO:0000259" key="7">
    <source>
        <dbReference type="Pfam" id="PF02449"/>
    </source>
</evidence>
<evidence type="ECO:0000256" key="4">
    <source>
        <dbReference type="ARBA" id="ARBA00022801"/>
    </source>
</evidence>
<feature type="domain" description="Beta-galactosidase trimerisation" evidence="8">
    <location>
        <begin position="393"/>
        <end position="604"/>
    </location>
</feature>
<evidence type="ECO:0000256" key="3">
    <source>
        <dbReference type="ARBA" id="ARBA00012756"/>
    </source>
</evidence>
<evidence type="ECO:0000256" key="5">
    <source>
        <dbReference type="ARBA" id="ARBA00023295"/>
    </source>
</evidence>
<proteinExistence type="inferred from homology"/>
<accession>A0ABV6W4Y0</accession>
<protein>
    <recommendedName>
        <fullName evidence="3 6">Beta-galactosidase</fullName>
        <shortName evidence="6">Beta-gal</shortName>
        <ecNumber evidence="3 6">3.2.1.23</ecNumber>
    </recommendedName>
</protein>
<dbReference type="Gene3D" id="3.40.50.880">
    <property type="match status" value="1"/>
</dbReference>
<dbReference type="InterPro" id="IPR013739">
    <property type="entry name" value="Beta_galactosidase_C"/>
</dbReference>
<evidence type="ECO:0000259" key="8">
    <source>
        <dbReference type="Pfam" id="PF08532"/>
    </source>
</evidence>
<dbReference type="Pfam" id="PF08532">
    <property type="entry name" value="Glyco_hydro_42M"/>
    <property type="match status" value="1"/>
</dbReference>
<dbReference type="InterPro" id="IPR003476">
    <property type="entry name" value="Glyco_hydro_42"/>
</dbReference>
<evidence type="ECO:0000259" key="9">
    <source>
        <dbReference type="Pfam" id="PF08533"/>
    </source>
</evidence>
<dbReference type="Gene3D" id="2.60.40.1180">
    <property type="entry name" value="Golgi alpha-mannosidase II"/>
    <property type="match status" value="1"/>
</dbReference>
<dbReference type="SUPFAM" id="SSF52317">
    <property type="entry name" value="Class I glutamine amidotransferase-like"/>
    <property type="match status" value="1"/>
</dbReference>
<dbReference type="RefSeq" id="WP_380543529.1">
    <property type="nucleotide sequence ID" value="NZ_JBHFAB010000033.1"/>
</dbReference>
<feature type="domain" description="Beta-galactosidase C-terminal" evidence="9">
    <location>
        <begin position="614"/>
        <end position="672"/>
    </location>
</feature>
<dbReference type="PANTHER" id="PTHR36447">
    <property type="entry name" value="BETA-GALACTOSIDASE GANA"/>
    <property type="match status" value="1"/>
</dbReference>
<dbReference type="InterPro" id="IPR013738">
    <property type="entry name" value="Beta_galactosidase_Trimer"/>
</dbReference>
<evidence type="ECO:0000313" key="11">
    <source>
        <dbReference type="Proteomes" id="UP001592531"/>
    </source>
</evidence>
<feature type="domain" description="Glycoside hydrolase family 42 N-terminal" evidence="7">
    <location>
        <begin position="14"/>
        <end position="380"/>
    </location>
</feature>
<dbReference type="CDD" id="cd03143">
    <property type="entry name" value="A4_beta-galactosidase_middle_domain"/>
    <property type="match status" value="1"/>
</dbReference>
<dbReference type="EC" id="3.2.1.23" evidence="3 6"/>
<keyword evidence="4 6" id="KW-0378">Hydrolase</keyword>
<keyword evidence="5 6" id="KW-0326">Glycosidase</keyword>
<sequence length="677" mass="72542">MGVVFDGRLAFGGDYNPEQWDPAVWAEDDALMRQAGVNLATVGVFSWALLEPEEGHYAFDWLDAQLDRLHANGVSVDLATPTASPPPWFTLAHPEAMPVTPDGTRLTHGSRDTYCLAAPAYRRAAAAIASALAARYAGHPAVALWHVHNEYATVCHCEQAAAAFRQWLRERHGSLDALNQAWGTAFWSQRYGSWEQVQPPRATQWHHNPGHTLDYRRFWSDLALTAYREQRDAIRAHSDRPVSTNLMLPGYQTLDLWKFGREVDFVGIDHYPDAPGADAHADIAFGADRARSFGGGKPWLLIEQGTSTVYRPGLTLPREPGDILRSSLGHIARGSDGALFFQWRQSRAGAEMWHSAMVPHAGSDTRIFRETAATGAALARLGELAGSRVEPPRVALLWDADAWWALDSAGMPSSGLDYLGTVRRAHRALWDAGVAVAFAHPEDDLSGYRAVLAPSLYLVSDDGADSLRRYVRGGGTLLAQYFSGVVDARHQVRTGGHPGALREPLGIRVEEHRPLPPDLEVALSDGSSGTVWSEDLRAEGADVLASYGGGGDGCGGGDGAGSLTGKPAVTRHRFGAGSGWYVSTRLDDAGYAALLGRVLAAAGVGPVLPGQPAGVDAVRRRKGELSWLFLFNHGPGEVWLRSVAAGVELLTGAAVPATGLRLGAGGVAVVREGGVSA</sequence>
<reference evidence="10 11" key="1">
    <citation type="submission" date="2024-09" db="EMBL/GenBank/DDBJ databases">
        <authorList>
            <person name="Lee S.D."/>
        </authorList>
    </citation>
    <scope>NUCLEOTIDE SEQUENCE [LARGE SCALE GENOMIC DNA]</scope>
    <source>
        <strain evidence="10 11">N8-3</strain>
    </source>
</reference>
<evidence type="ECO:0000256" key="1">
    <source>
        <dbReference type="ARBA" id="ARBA00001412"/>
    </source>
</evidence>
<dbReference type="PANTHER" id="PTHR36447:SF1">
    <property type="entry name" value="BETA-GALACTOSIDASE GANA"/>
    <property type="match status" value="1"/>
</dbReference>
<dbReference type="InterPro" id="IPR013529">
    <property type="entry name" value="Glyco_hydro_42_N"/>
</dbReference>
<dbReference type="GO" id="GO:0004565">
    <property type="term" value="F:beta-galactosidase activity"/>
    <property type="evidence" value="ECO:0007669"/>
    <property type="project" value="UniProtKB-EC"/>
</dbReference>
<dbReference type="Pfam" id="PF08533">
    <property type="entry name" value="Glyco_hydro_42C"/>
    <property type="match status" value="1"/>
</dbReference>
<dbReference type="Gene3D" id="3.20.20.80">
    <property type="entry name" value="Glycosidases"/>
    <property type="match status" value="1"/>
</dbReference>
<evidence type="ECO:0000256" key="2">
    <source>
        <dbReference type="ARBA" id="ARBA00005940"/>
    </source>
</evidence>
<dbReference type="Pfam" id="PF02449">
    <property type="entry name" value="Glyco_hydro_42"/>
    <property type="match status" value="1"/>
</dbReference>
<keyword evidence="11" id="KW-1185">Reference proteome</keyword>
<dbReference type="InterPro" id="IPR017853">
    <property type="entry name" value="GH"/>
</dbReference>
<dbReference type="SUPFAM" id="SSF51445">
    <property type="entry name" value="(Trans)glycosidases"/>
    <property type="match status" value="1"/>
</dbReference>
<evidence type="ECO:0000256" key="6">
    <source>
        <dbReference type="PIRNR" id="PIRNR001084"/>
    </source>
</evidence>
<dbReference type="InterPro" id="IPR029062">
    <property type="entry name" value="Class_I_gatase-like"/>
</dbReference>
<comment type="caution">
    <text evidence="10">The sequence shown here is derived from an EMBL/GenBank/DDBJ whole genome shotgun (WGS) entry which is preliminary data.</text>
</comment>
<dbReference type="Proteomes" id="UP001592531">
    <property type="component" value="Unassembled WGS sequence"/>
</dbReference>
<evidence type="ECO:0000313" key="10">
    <source>
        <dbReference type="EMBL" id="MFC1421059.1"/>
    </source>
</evidence>
<comment type="catalytic activity">
    <reaction evidence="1 6">
        <text>Hydrolysis of terminal non-reducing beta-D-galactose residues in beta-D-galactosides.</text>
        <dbReference type="EC" id="3.2.1.23"/>
    </reaction>
</comment>
<gene>
    <name evidence="10" type="ORF">ACEZDE_31110</name>
</gene>
<dbReference type="PIRSF" id="PIRSF001084">
    <property type="entry name" value="B-galactosidase"/>
    <property type="match status" value="1"/>
</dbReference>